<keyword evidence="2" id="KW-0808">Transferase</keyword>
<evidence type="ECO:0000256" key="2">
    <source>
        <dbReference type="ARBA" id="ARBA00022679"/>
    </source>
</evidence>
<keyword evidence="1" id="KW-0723">Serine/threonine-protein kinase</keyword>
<dbReference type="SUPFAM" id="SSF56112">
    <property type="entry name" value="Protein kinase-like (PK-like)"/>
    <property type="match status" value="1"/>
</dbReference>
<reference evidence="9 10" key="1">
    <citation type="submission" date="2024-05" db="EMBL/GenBank/DDBJ databases">
        <title>De novo assembly of an allotetraploid wild potato.</title>
        <authorList>
            <person name="Hosaka A.J."/>
        </authorList>
    </citation>
    <scope>NUCLEOTIDE SEQUENCE [LARGE SCALE GENOMIC DNA]</scope>
    <source>
        <tissue evidence="9">Young leaves</tissue>
    </source>
</reference>
<protein>
    <recommendedName>
        <fullName evidence="8">Protein kinase domain-containing protein</fullName>
    </recommendedName>
</protein>
<dbReference type="Pfam" id="PF07714">
    <property type="entry name" value="PK_Tyr_Ser-Thr"/>
    <property type="match status" value="1"/>
</dbReference>
<dbReference type="AlphaFoldDB" id="A0ABD2UVS0"/>
<dbReference type="InterPro" id="IPR008271">
    <property type="entry name" value="Ser/Thr_kinase_AS"/>
</dbReference>
<keyword evidence="7" id="KW-1133">Transmembrane helix</keyword>
<sequence>SVLTKAVKIIQKEREKDPSFTTALCLYEPLKPSPTLLLLLLPQLWPLPLHFFLKTPFFLLYITTISLLPLTYFIMGYLSCNAESAIATCDSYNWNFKKNRTHNKPFTIREFSYSDLHSATNAFSQDNLLGKGSHGYVYRAHLNQTKLTVVAVKRGKLTEPRNSSTNSPAENEIEILSRVHHPRLVNLLGYAVDSNQNKLIVVEFMPNGSLYELLHSHSKPPNWTRRVRFALQIARGVHFLHSSNPPVIHRDIKSSNILIDGNFSARLGDFGLSLRGHVEDVVVKSTPPAGTLGYLDPAYLAPSDLSTKSDVFSFGILLLEIISGRNAIDVNYSPPSVVDWAVPLIKSGEYTEIYDPRLTSPEDDGALRQLAIVAARCVRKTAAKRPAMTEVVEWLKLMYKRMSSPIWNNIGRRVGRVRESTRVVKYEPLDESMEIVKISRMGSRRNRKVSNVTTTELGSAVIGQKVKPVIRSKSIGSLGEIASEPFDLANNNNNQTVRRKGGLAVKMPTVRLSKSRSMGMIQSSTRLMHKNNCNGVVVKFVKKPNGKELEESKLLVDVGKDRT</sequence>
<dbReference type="InterPro" id="IPR017441">
    <property type="entry name" value="Protein_kinase_ATP_BS"/>
</dbReference>
<dbReference type="GO" id="GO:0004674">
    <property type="term" value="F:protein serine/threonine kinase activity"/>
    <property type="evidence" value="ECO:0007669"/>
    <property type="project" value="UniProtKB-KW"/>
</dbReference>
<dbReference type="Proteomes" id="UP001627284">
    <property type="component" value="Unassembled WGS sequence"/>
</dbReference>
<keyword evidence="3 6" id="KW-0547">Nucleotide-binding</keyword>
<dbReference type="PROSITE" id="PS50011">
    <property type="entry name" value="PROTEIN_KINASE_DOM"/>
    <property type="match status" value="1"/>
</dbReference>
<dbReference type="EMBL" id="JBJKTR010000004">
    <property type="protein sequence ID" value="KAL3371621.1"/>
    <property type="molecule type" value="Genomic_DNA"/>
</dbReference>
<evidence type="ECO:0000256" key="4">
    <source>
        <dbReference type="ARBA" id="ARBA00022777"/>
    </source>
</evidence>
<evidence type="ECO:0000256" key="6">
    <source>
        <dbReference type="PROSITE-ProRule" id="PRU10141"/>
    </source>
</evidence>
<dbReference type="PANTHER" id="PTHR47989:SF5">
    <property type="entry name" value="PROTEIN KINASE DOMAIN-CONTAINING PROTEIN"/>
    <property type="match status" value="1"/>
</dbReference>
<evidence type="ECO:0000313" key="10">
    <source>
        <dbReference type="Proteomes" id="UP001627284"/>
    </source>
</evidence>
<feature type="transmembrane region" description="Helical" evidence="7">
    <location>
        <begin position="58"/>
        <end position="78"/>
    </location>
</feature>
<keyword evidence="4" id="KW-0418">Kinase</keyword>
<dbReference type="PROSITE" id="PS00108">
    <property type="entry name" value="PROTEIN_KINASE_ST"/>
    <property type="match status" value="1"/>
</dbReference>
<dbReference type="InterPro" id="IPR000719">
    <property type="entry name" value="Prot_kinase_dom"/>
</dbReference>
<gene>
    <name evidence="9" type="ORF">AABB24_008256</name>
</gene>
<feature type="binding site" evidence="6">
    <location>
        <position position="153"/>
    </location>
    <ligand>
        <name>ATP</name>
        <dbReference type="ChEBI" id="CHEBI:30616"/>
    </ligand>
</feature>
<evidence type="ECO:0000256" key="3">
    <source>
        <dbReference type="ARBA" id="ARBA00022741"/>
    </source>
</evidence>
<dbReference type="Gene3D" id="3.30.200.20">
    <property type="entry name" value="Phosphorylase Kinase, domain 1"/>
    <property type="match status" value="1"/>
</dbReference>
<keyword evidence="5 6" id="KW-0067">ATP-binding</keyword>
<name>A0ABD2UVS0_9SOLN</name>
<organism evidence="9 10">
    <name type="scientific">Solanum stoloniferum</name>
    <dbReference type="NCBI Taxonomy" id="62892"/>
    <lineage>
        <taxon>Eukaryota</taxon>
        <taxon>Viridiplantae</taxon>
        <taxon>Streptophyta</taxon>
        <taxon>Embryophyta</taxon>
        <taxon>Tracheophyta</taxon>
        <taxon>Spermatophyta</taxon>
        <taxon>Magnoliopsida</taxon>
        <taxon>eudicotyledons</taxon>
        <taxon>Gunneridae</taxon>
        <taxon>Pentapetalae</taxon>
        <taxon>asterids</taxon>
        <taxon>lamiids</taxon>
        <taxon>Solanales</taxon>
        <taxon>Solanaceae</taxon>
        <taxon>Solanoideae</taxon>
        <taxon>Solaneae</taxon>
        <taxon>Solanum</taxon>
    </lineage>
</organism>
<feature type="non-terminal residue" evidence="9">
    <location>
        <position position="1"/>
    </location>
</feature>
<evidence type="ECO:0000256" key="1">
    <source>
        <dbReference type="ARBA" id="ARBA00022527"/>
    </source>
</evidence>
<dbReference type="PANTHER" id="PTHR47989">
    <property type="entry name" value="OS01G0750732 PROTEIN"/>
    <property type="match status" value="1"/>
</dbReference>
<comment type="caution">
    <text evidence="9">The sequence shown here is derived from an EMBL/GenBank/DDBJ whole genome shotgun (WGS) entry which is preliminary data.</text>
</comment>
<keyword evidence="7" id="KW-0812">Transmembrane</keyword>
<dbReference type="FunFam" id="1.10.510.10:FF:000540">
    <property type="entry name" value="Serine/threonine-protein kinase-like protein"/>
    <property type="match status" value="1"/>
</dbReference>
<evidence type="ECO:0000259" key="8">
    <source>
        <dbReference type="PROSITE" id="PS50011"/>
    </source>
</evidence>
<keyword evidence="7" id="KW-0472">Membrane</keyword>
<proteinExistence type="predicted"/>
<dbReference type="SMART" id="SM00220">
    <property type="entry name" value="S_TKc"/>
    <property type="match status" value="1"/>
</dbReference>
<dbReference type="GO" id="GO:0005524">
    <property type="term" value="F:ATP binding"/>
    <property type="evidence" value="ECO:0007669"/>
    <property type="project" value="UniProtKB-UniRule"/>
</dbReference>
<dbReference type="PROSITE" id="PS00107">
    <property type="entry name" value="PROTEIN_KINASE_ATP"/>
    <property type="match status" value="1"/>
</dbReference>
<dbReference type="InterPro" id="IPR011009">
    <property type="entry name" value="Kinase-like_dom_sf"/>
</dbReference>
<dbReference type="InterPro" id="IPR001245">
    <property type="entry name" value="Ser-Thr/Tyr_kinase_cat_dom"/>
</dbReference>
<dbReference type="Gene3D" id="1.10.510.10">
    <property type="entry name" value="Transferase(Phosphotransferase) domain 1"/>
    <property type="match status" value="1"/>
</dbReference>
<feature type="domain" description="Protein kinase" evidence="8">
    <location>
        <begin position="123"/>
        <end position="398"/>
    </location>
</feature>
<evidence type="ECO:0000256" key="5">
    <source>
        <dbReference type="ARBA" id="ARBA00022840"/>
    </source>
</evidence>
<accession>A0ABD2UVS0</accession>
<evidence type="ECO:0000313" key="9">
    <source>
        <dbReference type="EMBL" id="KAL3371621.1"/>
    </source>
</evidence>
<keyword evidence="10" id="KW-1185">Reference proteome</keyword>
<evidence type="ECO:0000256" key="7">
    <source>
        <dbReference type="SAM" id="Phobius"/>
    </source>
</evidence>